<keyword evidence="2" id="KW-1185">Reference proteome</keyword>
<protein>
    <submittedName>
        <fullName evidence="1">Uncharacterized protein</fullName>
    </submittedName>
</protein>
<dbReference type="Gene3D" id="3.40.50.1820">
    <property type="entry name" value="alpha/beta hydrolase"/>
    <property type="match status" value="1"/>
</dbReference>
<dbReference type="Proteomes" id="UP001499854">
    <property type="component" value="Unassembled WGS sequence"/>
</dbReference>
<evidence type="ECO:0000313" key="2">
    <source>
        <dbReference type="Proteomes" id="UP001499854"/>
    </source>
</evidence>
<sequence>MLVSTVLIAHGYGMSPEQHWYPSLAESLAAYGYTVVAPRLPDPADPDPDVEVNHSSRVMSVGTVGKGPSRCLQL</sequence>
<name>A0ABN2QW90_9ACTN</name>
<proteinExistence type="predicted"/>
<gene>
    <name evidence="1" type="ORF">GCM10009838_14360</name>
</gene>
<dbReference type="Pfam" id="PF07224">
    <property type="entry name" value="Chlorophyllase"/>
    <property type="match status" value="1"/>
</dbReference>
<accession>A0ABN2QW90</accession>
<dbReference type="InterPro" id="IPR029058">
    <property type="entry name" value="AB_hydrolase_fold"/>
</dbReference>
<comment type="caution">
    <text evidence="1">The sequence shown here is derived from an EMBL/GenBank/DDBJ whole genome shotgun (WGS) entry which is preliminary data.</text>
</comment>
<reference evidence="1 2" key="1">
    <citation type="journal article" date="2019" name="Int. J. Syst. Evol. Microbiol.">
        <title>The Global Catalogue of Microorganisms (GCM) 10K type strain sequencing project: providing services to taxonomists for standard genome sequencing and annotation.</title>
        <authorList>
            <consortium name="The Broad Institute Genomics Platform"/>
            <consortium name="The Broad Institute Genome Sequencing Center for Infectious Disease"/>
            <person name="Wu L."/>
            <person name="Ma J."/>
        </authorList>
    </citation>
    <scope>NUCLEOTIDE SEQUENCE [LARGE SCALE GENOMIC DNA]</scope>
    <source>
        <strain evidence="1 2">JCM 16013</strain>
    </source>
</reference>
<dbReference type="EMBL" id="BAAAQM010000005">
    <property type="protein sequence ID" value="GAA1959183.1"/>
    <property type="molecule type" value="Genomic_DNA"/>
</dbReference>
<dbReference type="InterPro" id="IPR017395">
    <property type="entry name" value="Chlorophyllase-like"/>
</dbReference>
<organism evidence="1 2">
    <name type="scientific">Catenulispora subtropica</name>
    <dbReference type="NCBI Taxonomy" id="450798"/>
    <lineage>
        <taxon>Bacteria</taxon>
        <taxon>Bacillati</taxon>
        <taxon>Actinomycetota</taxon>
        <taxon>Actinomycetes</taxon>
        <taxon>Catenulisporales</taxon>
        <taxon>Catenulisporaceae</taxon>
        <taxon>Catenulispora</taxon>
    </lineage>
</organism>
<dbReference type="SUPFAM" id="SSF53474">
    <property type="entry name" value="alpha/beta-Hydrolases"/>
    <property type="match status" value="1"/>
</dbReference>
<evidence type="ECO:0000313" key="1">
    <source>
        <dbReference type="EMBL" id="GAA1959183.1"/>
    </source>
</evidence>